<dbReference type="PANTHER" id="PTHR24220">
    <property type="entry name" value="IMPORT ATP-BINDING PROTEIN"/>
    <property type="match status" value="1"/>
</dbReference>
<dbReference type="InterPro" id="IPR027417">
    <property type="entry name" value="P-loop_NTPase"/>
</dbReference>
<dbReference type="InterPro" id="IPR003593">
    <property type="entry name" value="AAA+_ATPase"/>
</dbReference>
<dbReference type="GO" id="GO:0016887">
    <property type="term" value="F:ATP hydrolysis activity"/>
    <property type="evidence" value="ECO:0007669"/>
    <property type="project" value="InterPro"/>
</dbReference>
<dbReference type="InterPro" id="IPR017911">
    <property type="entry name" value="MacB-like_ATP-bd"/>
</dbReference>
<sequence length="225" mass="25050">MVILEDIQKTYQIGKVSYQVLKGIDLEVEQGEFLVIMGTSGSGKTTLLNIIGLLDKPTSGRYFLEGEEVSKFDSKKLAYIRNRKLGFIFQAFHLVPWATALENVLLPLLYRPEGFSKDDEKRAISLLERLGLGERIHAKPKELSGGQQQRVAIARALITNPKLLLADEPTGNLDSASSKEVMNIFKELNAEGLTIIMVTHDPEIAKNGKRIKIIADGIFVDEKQV</sequence>
<dbReference type="FunFam" id="3.40.50.300:FF:000032">
    <property type="entry name" value="Export ABC transporter ATP-binding protein"/>
    <property type="match status" value="1"/>
</dbReference>
<feature type="domain" description="ABC transporter" evidence="5">
    <location>
        <begin position="2"/>
        <end position="225"/>
    </location>
</feature>
<dbReference type="eggNOG" id="COG1136">
    <property type="taxonomic scope" value="Bacteria"/>
</dbReference>
<dbReference type="PaxDb" id="289377-HL41_03195"/>
<evidence type="ECO:0000313" key="7">
    <source>
        <dbReference type="Proteomes" id="UP000028481"/>
    </source>
</evidence>
<dbReference type="PANTHER" id="PTHR24220:SF86">
    <property type="entry name" value="ABC TRANSPORTER ABCH.1"/>
    <property type="match status" value="1"/>
</dbReference>
<dbReference type="InterPro" id="IPR017871">
    <property type="entry name" value="ABC_transporter-like_CS"/>
</dbReference>
<dbReference type="Proteomes" id="UP000028481">
    <property type="component" value="Chromosome"/>
</dbReference>
<dbReference type="STRING" id="289377.HL41_03195"/>
<keyword evidence="7" id="KW-1185">Reference proteome</keyword>
<dbReference type="Pfam" id="PF00005">
    <property type="entry name" value="ABC_tran"/>
    <property type="match status" value="1"/>
</dbReference>
<dbReference type="SMART" id="SM00382">
    <property type="entry name" value="AAA"/>
    <property type="match status" value="1"/>
</dbReference>
<dbReference type="PROSITE" id="PS00211">
    <property type="entry name" value="ABC_TRANSPORTER_1"/>
    <property type="match status" value="1"/>
</dbReference>
<evidence type="ECO:0000256" key="3">
    <source>
        <dbReference type="ARBA" id="ARBA00022840"/>
    </source>
</evidence>
<protein>
    <submittedName>
        <fullName evidence="6">Macrolide ABC transporter ATP-binding protein</fullName>
    </submittedName>
</protein>
<dbReference type="InterPro" id="IPR003439">
    <property type="entry name" value="ABC_transporter-like_ATP-bd"/>
</dbReference>
<dbReference type="GO" id="GO:0098796">
    <property type="term" value="C:membrane protein complex"/>
    <property type="evidence" value="ECO:0007669"/>
    <property type="project" value="UniProtKB-ARBA"/>
</dbReference>
<accession>A0A075WSM7</accession>
<dbReference type="EMBL" id="CP008796">
    <property type="protein sequence ID" value="AIH03871.1"/>
    <property type="molecule type" value="Genomic_DNA"/>
</dbReference>
<comment type="similarity">
    <text evidence="4">Belongs to the ABC transporter superfamily. Macrolide exporter (TC 3.A.1.122) family.</text>
</comment>
<dbReference type="GO" id="GO:0005524">
    <property type="term" value="F:ATP binding"/>
    <property type="evidence" value="ECO:0007669"/>
    <property type="project" value="UniProtKB-KW"/>
</dbReference>
<dbReference type="SUPFAM" id="SSF52540">
    <property type="entry name" value="P-loop containing nucleoside triphosphate hydrolases"/>
    <property type="match status" value="1"/>
</dbReference>
<keyword evidence="1" id="KW-0813">Transport</keyword>
<dbReference type="OrthoDB" id="9802264at2"/>
<dbReference type="GO" id="GO:0005886">
    <property type="term" value="C:plasma membrane"/>
    <property type="evidence" value="ECO:0007669"/>
    <property type="project" value="TreeGrafter"/>
</dbReference>
<evidence type="ECO:0000313" key="6">
    <source>
        <dbReference type="EMBL" id="AIH03871.1"/>
    </source>
</evidence>
<dbReference type="CDD" id="cd03255">
    <property type="entry name" value="ABC_MJ0796_LolCDE_FtsE"/>
    <property type="match status" value="1"/>
</dbReference>
<keyword evidence="2" id="KW-0547">Nucleotide-binding</keyword>
<keyword evidence="3 6" id="KW-0067">ATP-binding</keyword>
<evidence type="ECO:0000259" key="5">
    <source>
        <dbReference type="PROSITE" id="PS50893"/>
    </source>
</evidence>
<dbReference type="KEGG" id="tcm:HL41_03195"/>
<dbReference type="HOGENOM" id="CLU_000604_1_22_0"/>
<dbReference type="Gene3D" id="3.40.50.300">
    <property type="entry name" value="P-loop containing nucleotide triphosphate hydrolases"/>
    <property type="match status" value="1"/>
</dbReference>
<dbReference type="PROSITE" id="PS50893">
    <property type="entry name" value="ABC_TRANSPORTER_2"/>
    <property type="match status" value="1"/>
</dbReference>
<reference evidence="6 7" key="1">
    <citation type="journal article" date="2015" name="Genome Announc.">
        <title>Genome Sequence of a Sulfate-Reducing Thermophilic Bacterium, Thermodesulfobacterium commune DSM 2178T (Phylum Thermodesulfobacteria).</title>
        <authorList>
            <person name="Bhatnagar S."/>
            <person name="Badger J.H."/>
            <person name="Madupu R."/>
            <person name="Khouri H.M."/>
            <person name="O'Connor E.M."/>
            <person name="Robb F.T."/>
            <person name="Ward N.L."/>
            <person name="Eisen J.A."/>
        </authorList>
    </citation>
    <scope>NUCLEOTIDE SEQUENCE [LARGE SCALE GENOMIC DNA]</scope>
    <source>
        <strain evidence="6 7">DSM 2178</strain>
    </source>
</reference>
<dbReference type="AlphaFoldDB" id="A0A075WSM7"/>
<organism evidence="6 7">
    <name type="scientific">Thermodesulfobacterium commune DSM 2178</name>
    <dbReference type="NCBI Taxonomy" id="289377"/>
    <lineage>
        <taxon>Bacteria</taxon>
        <taxon>Pseudomonadati</taxon>
        <taxon>Thermodesulfobacteriota</taxon>
        <taxon>Thermodesulfobacteria</taxon>
        <taxon>Thermodesulfobacteriales</taxon>
        <taxon>Thermodesulfobacteriaceae</taxon>
        <taxon>Thermodesulfobacterium</taxon>
    </lineage>
</organism>
<name>A0A075WSM7_9BACT</name>
<evidence type="ECO:0000256" key="2">
    <source>
        <dbReference type="ARBA" id="ARBA00022741"/>
    </source>
</evidence>
<proteinExistence type="inferred from homology"/>
<dbReference type="GO" id="GO:0022857">
    <property type="term" value="F:transmembrane transporter activity"/>
    <property type="evidence" value="ECO:0007669"/>
    <property type="project" value="UniProtKB-ARBA"/>
</dbReference>
<dbReference type="InterPro" id="IPR015854">
    <property type="entry name" value="ABC_transpr_LolD-like"/>
</dbReference>
<evidence type="ECO:0000256" key="1">
    <source>
        <dbReference type="ARBA" id="ARBA00022448"/>
    </source>
</evidence>
<gene>
    <name evidence="6" type="ORF">HL41_03195</name>
</gene>
<evidence type="ECO:0000256" key="4">
    <source>
        <dbReference type="ARBA" id="ARBA00038388"/>
    </source>
</evidence>